<dbReference type="InterPro" id="IPR000383">
    <property type="entry name" value="Xaa-Pro-like_dom"/>
</dbReference>
<proteinExistence type="predicted"/>
<reference evidence="4 5" key="1">
    <citation type="submission" date="2020-05" db="EMBL/GenBank/DDBJ databases">
        <authorList>
            <person name="Mo P."/>
        </authorList>
    </citation>
    <scope>NUCLEOTIDE SEQUENCE [LARGE SCALE GENOMIC DNA]</scope>
    <source>
        <strain evidence="4 5">Gen01</strain>
    </source>
</reference>
<dbReference type="Gene3D" id="1.10.3020.10">
    <property type="entry name" value="alpha-amino acid ester hydrolase ( Helical cap domain)"/>
    <property type="match status" value="1"/>
</dbReference>
<dbReference type="InterPro" id="IPR029058">
    <property type="entry name" value="AB_hydrolase_fold"/>
</dbReference>
<dbReference type="EMBL" id="CP053564">
    <property type="protein sequence ID" value="QJY47546.1"/>
    <property type="molecule type" value="Genomic_DNA"/>
</dbReference>
<dbReference type="SUPFAM" id="SSF49785">
    <property type="entry name" value="Galactose-binding domain-like"/>
    <property type="match status" value="1"/>
</dbReference>
<dbReference type="InterPro" id="IPR005674">
    <property type="entry name" value="CocE/Ser_esterase"/>
</dbReference>
<dbReference type="Pfam" id="PF02129">
    <property type="entry name" value="Peptidase_S15"/>
    <property type="match status" value="1"/>
</dbReference>
<dbReference type="Gene3D" id="3.40.50.1820">
    <property type="entry name" value="alpha/beta hydrolase"/>
    <property type="match status" value="1"/>
</dbReference>
<dbReference type="InterPro" id="IPR050585">
    <property type="entry name" value="Xaa-Pro_dipeptidyl-ppase/CocE"/>
</dbReference>
<dbReference type="Proteomes" id="UP000505377">
    <property type="component" value="Chromosome"/>
</dbReference>
<feature type="domain" description="Xaa-Pro dipeptidyl-peptidase C-terminal" evidence="3">
    <location>
        <begin position="331"/>
        <end position="578"/>
    </location>
</feature>
<dbReference type="NCBIfam" id="TIGR00976">
    <property type="entry name" value="CocE_NonD"/>
    <property type="match status" value="1"/>
</dbReference>
<evidence type="ECO:0000256" key="2">
    <source>
        <dbReference type="SAM" id="MobiDB-lite"/>
    </source>
</evidence>
<dbReference type="SUPFAM" id="SSF53474">
    <property type="entry name" value="alpha/beta-Hydrolases"/>
    <property type="match status" value="1"/>
</dbReference>
<dbReference type="AlphaFoldDB" id="A0A6M6JJE4"/>
<evidence type="ECO:0000313" key="4">
    <source>
        <dbReference type="EMBL" id="QJY47546.1"/>
    </source>
</evidence>
<feature type="region of interest" description="Disordered" evidence="2">
    <location>
        <begin position="382"/>
        <end position="416"/>
    </location>
</feature>
<feature type="region of interest" description="Disordered" evidence="2">
    <location>
        <begin position="538"/>
        <end position="562"/>
    </location>
</feature>
<evidence type="ECO:0000313" key="5">
    <source>
        <dbReference type="Proteomes" id="UP000505377"/>
    </source>
</evidence>
<dbReference type="SMART" id="SM00939">
    <property type="entry name" value="PepX_C"/>
    <property type="match status" value="1"/>
</dbReference>
<accession>A0A6M6JJE4</accession>
<dbReference type="Pfam" id="PF08530">
    <property type="entry name" value="PepX_C"/>
    <property type="match status" value="1"/>
</dbReference>
<protein>
    <submittedName>
        <fullName evidence="4">CocE/NonD family hydrolase</fullName>
    </submittedName>
</protein>
<dbReference type="KEGG" id="pbro:HOP40_18450"/>
<dbReference type="GO" id="GO:0008239">
    <property type="term" value="F:dipeptidyl-peptidase activity"/>
    <property type="evidence" value="ECO:0007669"/>
    <property type="project" value="InterPro"/>
</dbReference>
<dbReference type="InterPro" id="IPR013736">
    <property type="entry name" value="Xaa-Pro_dipept_C"/>
</dbReference>
<evidence type="ECO:0000256" key="1">
    <source>
        <dbReference type="ARBA" id="ARBA00022801"/>
    </source>
</evidence>
<dbReference type="PANTHER" id="PTHR43056">
    <property type="entry name" value="PEPTIDASE S9 PROLYL OLIGOPEPTIDASE"/>
    <property type="match status" value="1"/>
</dbReference>
<gene>
    <name evidence="4" type="ORF">HOP40_18450</name>
</gene>
<feature type="compositionally biased region" description="Low complexity" evidence="2">
    <location>
        <begin position="396"/>
        <end position="406"/>
    </location>
</feature>
<evidence type="ECO:0000259" key="3">
    <source>
        <dbReference type="SMART" id="SM00939"/>
    </source>
</evidence>
<dbReference type="PANTHER" id="PTHR43056:SF10">
    <property type="entry name" value="COCE_NOND FAMILY, PUTATIVE (AFU_ORTHOLOGUE AFUA_7G00600)-RELATED"/>
    <property type="match status" value="1"/>
</dbReference>
<keyword evidence="5" id="KW-1185">Reference proteome</keyword>
<dbReference type="RefSeq" id="WP_172160255.1">
    <property type="nucleotide sequence ID" value="NZ_CP053564.1"/>
</dbReference>
<name>A0A6M6JJE4_9PSEU</name>
<organism evidence="4 5">
    <name type="scientific">Pseudonocardia broussonetiae</name>
    <dbReference type="NCBI Taxonomy" id="2736640"/>
    <lineage>
        <taxon>Bacteria</taxon>
        <taxon>Bacillati</taxon>
        <taxon>Actinomycetota</taxon>
        <taxon>Actinomycetes</taxon>
        <taxon>Pseudonocardiales</taxon>
        <taxon>Pseudonocardiaceae</taxon>
        <taxon>Pseudonocardia</taxon>
    </lineage>
</organism>
<dbReference type="Gene3D" id="2.60.120.260">
    <property type="entry name" value="Galactose-binding domain-like"/>
    <property type="match status" value="1"/>
</dbReference>
<keyword evidence="1 4" id="KW-0378">Hydrolase</keyword>
<dbReference type="InterPro" id="IPR008979">
    <property type="entry name" value="Galactose-bd-like_sf"/>
</dbReference>
<sequence>MDLQTLRGPWEVVREVDVPMRTRDGKTLYADVYRPVGVAPAPTLLRRTPYGKQRNDLAEPFTEAHYHASHGYLVVVQDTRGRFGSEGAWYPFAYEGRDGYDAVEWAAGLPGSNGRVGMFGQSYGALSQYLAAAQRPPHLVTAVPVSAYLGAFENYWYNHGALELSWTLSYFMNMAQDVLSTLGDTDRLEALEKLRADPEMRFSPLTDEALRHRPLRDWVERFGAGAPFLADILHHGTDGPYWWSIDLRRQLQNIDVPMLHVGSWYDIANWDTPQYFTGLKDGAMSERARAGQALFMGPWSHLLPYSQPTSGGTGDIDFGPEAAYPVLEMQRAWFDHFVRDDRPGLPQPPVRLFLLGADRWQDEETWPPAGATTTALHLRSGGAANTAEGDGRLDAEPAAASEPADSYVYDPEDPVPTAGGRYVGGGVRDQRPNQARPDVLVYTGPEATTGVEMAGPLELRLFVATDAPDTDFVAVVSDVHPGGFVQNLAEGLVRMRFRDSYDEPSLLEPGSVHAITVELGNLAHVLRPGHRLRLQVTSSDFPRWDPNPNTGENPADARTTRPARQTVLHDAGHPSALLLPVVRR</sequence>